<dbReference type="Gene3D" id="2.40.50.40">
    <property type="match status" value="1"/>
</dbReference>
<sequence>MAHSNGTEDFEVTKIVKQRRNKKGKLEYLVRWKNYGCEDDTWEPVENLRNCMDLLDAFSERNLREKGPFWKGSPPHKKPNSSKQRDPSRAKRDSKSHMTCMRTDWEVCQNSRAPAKRKNPFQDACQVVLKKERMFPNGDQHYTCNGVSDPSPSSVSSTSGSSSTDIKLSSLTNNKHFHRPRSMSCMGYENPEASVDDIKGSESAKRRRVNSLLDIGNSDLLNTGKSLDTPTTTPPSTPTNSDAQLALTPLLTPIVKLHDLKAGGSFKLPSPKSLLSTEKFIRARLSRKDREDKYAENFAPRRFSQSSVSSEEEDETKRRFSTRQCDNIFKYKEIVVKKHPGYTQVWFFTNSPARNALNVKALQELTDVLEKSTKDETKALLLTGSGNIFCTGLDLEKLLVTEQRRRHAKKLAEALRVFINALINYPKVIVAAVNGKAVGLGAAILPLCDIVYSSDKAEFHLPYAAMGQPPEGCSSFTFPNAMGLPVACDLLYSGRRMTALEACASGLVSQVLWPTSFMSEVIPRVKVIANSSCKTRAGTPPGSGKDPVSLVNRWPGKPAKTPEGVPQVDIFRARLTIIARHAFQPPMAQRNPCGVPASTPLATPKNTSRSSSATKTTSPAVSARTPRYRSHWVGLPTNARTHPAWCTTEPRYPAAWQFLSSPMEPLGLLRRRGFKPLKPIQGSGFQLGITGSSDLISPGPSARNSTVPADLDRERSLGVPPPTASSTVSVVRSPATGKCKHSPSSSSSSKSKKRHCFDQGPNSEQWMSAFLSINEALTSIACRLDDRPPPAPTAPDPFLADQTLPPPSAASQYDTGQGFTPDSQQQGVSEPSERAVFNEGTRALERVTALSPTAQPAFSSDEDEVGSVDTLALFEGHLQLLQQDMIQVLGLPSAIPLEEDASHGLFKCHTA</sequence>
<dbReference type="GeneID" id="110980005"/>
<feature type="region of interest" description="Disordered" evidence="3">
    <location>
        <begin position="691"/>
        <end position="760"/>
    </location>
</feature>
<feature type="region of interest" description="Disordered" evidence="3">
    <location>
        <begin position="588"/>
        <end position="624"/>
    </location>
</feature>
<dbReference type="InterPro" id="IPR016197">
    <property type="entry name" value="Chromo-like_dom_sf"/>
</dbReference>
<name>A0A8B7YH79_ACAPL</name>
<feature type="compositionally biased region" description="Polar residues" evidence="3">
    <location>
        <begin position="809"/>
        <end position="829"/>
    </location>
</feature>
<organism evidence="5 6">
    <name type="scientific">Acanthaster planci</name>
    <name type="common">Crown-of-thorns starfish</name>
    <dbReference type="NCBI Taxonomy" id="133434"/>
    <lineage>
        <taxon>Eukaryota</taxon>
        <taxon>Metazoa</taxon>
        <taxon>Echinodermata</taxon>
        <taxon>Eleutherozoa</taxon>
        <taxon>Asterozoa</taxon>
        <taxon>Asteroidea</taxon>
        <taxon>Valvatacea</taxon>
        <taxon>Valvatida</taxon>
        <taxon>Acanthasteridae</taxon>
        <taxon>Acanthaster</taxon>
    </lineage>
</organism>
<evidence type="ECO:0000313" key="6">
    <source>
        <dbReference type="RefSeq" id="XP_022091937.1"/>
    </source>
</evidence>
<dbReference type="InterPro" id="IPR023780">
    <property type="entry name" value="Chromo_domain"/>
</dbReference>
<feature type="region of interest" description="Disordered" evidence="3">
    <location>
        <begin position="220"/>
        <end position="243"/>
    </location>
</feature>
<dbReference type="InterPro" id="IPR051053">
    <property type="entry name" value="ECH/Chromodomain_protein"/>
</dbReference>
<accession>A0A8B7YH79</accession>
<dbReference type="CDD" id="cd06558">
    <property type="entry name" value="crotonase-like"/>
    <property type="match status" value="1"/>
</dbReference>
<keyword evidence="2" id="KW-0539">Nucleus</keyword>
<evidence type="ECO:0000259" key="4">
    <source>
        <dbReference type="PROSITE" id="PS50013"/>
    </source>
</evidence>
<dbReference type="Gene3D" id="3.90.226.10">
    <property type="entry name" value="2-enoyl-CoA Hydratase, Chain A, domain 1"/>
    <property type="match status" value="1"/>
</dbReference>
<gene>
    <name evidence="6" type="primary">LOC110980005</name>
</gene>
<feature type="domain" description="Chromo" evidence="4">
    <location>
        <begin position="10"/>
        <end position="70"/>
    </location>
</feature>
<dbReference type="Pfam" id="PF00378">
    <property type="entry name" value="ECH_1"/>
    <property type="match status" value="1"/>
</dbReference>
<dbReference type="SUPFAM" id="SSF54160">
    <property type="entry name" value="Chromo domain-like"/>
    <property type="match status" value="1"/>
</dbReference>
<reference evidence="6" key="1">
    <citation type="submission" date="2025-08" db="UniProtKB">
        <authorList>
            <consortium name="RefSeq"/>
        </authorList>
    </citation>
    <scope>IDENTIFICATION</scope>
</reference>
<dbReference type="GO" id="GO:0005634">
    <property type="term" value="C:nucleus"/>
    <property type="evidence" value="ECO:0007669"/>
    <property type="project" value="UniProtKB-SubCell"/>
</dbReference>
<dbReference type="Pfam" id="PF00385">
    <property type="entry name" value="Chromo"/>
    <property type="match status" value="1"/>
</dbReference>
<dbReference type="SMART" id="SM00298">
    <property type="entry name" value="CHROMO"/>
    <property type="match status" value="1"/>
</dbReference>
<evidence type="ECO:0000256" key="2">
    <source>
        <dbReference type="ARBA" id="ARBA00023242"/>
    </source>
</evidence>
<dbReference type="Proteomes" id="UP000694845">
    <property type="component" value="Unplaced"/>
</dbReference>
<dbReference type="PANTHER" id="PTHR43684:SF11">
    <property type="entry name" value="CHROMO DOMAIN-CONTAINING PROTEIN"/>
    <property type="match status" value="1"/>
</dbReference>
<dbReference type="PROSITE" id="PS00598">
    <property type="entry name" value="CHROMO_1"/>
    <property type="match status" value="1"/>
</dbReference>
<dbReference type="InterPro" id="IPR029045">
    <property type="entry name" value="ClpP/crotonase-like_dom_sf"/>
</dbReference>
<dbReference type="AlphaFoldDB" id="A0A8B7YH79"/>
<feature type="region of interest" description="Disordered" evidence="3">
    <location>
        <begin position="140"/>
        <end position="167"/>
    </location>
</feature>
<protein>
    <submittedName>
        <fullName evidence="6">Chromodomain Y-like protein</fullName>
    </submittedName>
</protein>
<dbReference type="KEGG" id="aplc:110980005"/>
<dbReference type="SUPFAM" id="SSF52096">
    <property type="entry name" value="ClpP/crotonase"/>
    <property type="match status" value="1"/>
</dbReference>
<feature type="region of interest" description="Disordered" evidence="3">
    <location>
        <begin position="65"/>
        <end position="97"/>
    </location>
</feature>
<dbReference type="GO" id="GO:0003714">
    <property type="term" value="F:transcription corepressor activity"/>
    <property type="evidence" value="ECO:0007669"/>
    <property type="project" value="TreeGrafter"/>
</dbReference>
<dbReference type="PANTHER" id="PTHR43684">
    <property type="match status" value="1"/>
</dbReference>
<dbReference type="PROSITE" id="PS50013">
    <property type="entry name" value="CHROMO_2"/>
    <property type="match status" value="1"/>
</dbReference>
<proteinExistence type="predicted"/>
<comment type="subcellular location">
    <subcellularLocation>
        <location evidence="1">Nucleus</location>
    </subcellularLocation>
</comment>
<feature type="region of interest" description="Disordered" evidence="3">
    <location>
        <begin position="783"/>
        <end position="831"/>
    </location>
</feature>
<dbReference type="InterPro" id="IPR000953">
    <property type="entry name" value="Chromo/chromo_shadow_dom"/>
</dbReference>
<dbReference type="InterPro" id="IPR001753">
    <property type="entry name" value="Enoyl-CoA_hydra/iso"/>
</dbReference>
<feature type="compositionally biased region" description="Basic and acidic residues" evidence="3">
    <location>
        <begin position="83"/>
        <end position="96"/>
    </location>
</feature>
<dbReference type="InterPro" id="IPR023779">
    <property type="entry name" value="Chromodomain_CS"/>
</dbReference>
<feature type="compositionally biased region" description="Low complexity" evidence="3">
    <location>
        <begin position="146"/>
        <end position="165"/>
    </location>
</feature>
<dbReference type="OrthoDB" id="409763at2759"/>
<evidence type="ECO:0000256" key="3">
    <source>
        <dbReference type="SAM" id="MobiDB-lite"/>
    </source>
</evidence>
<feature type="compositionally biased region" description="Low complexity" evidence="3">
    <location>
        <begin position="607"/>
        <end position="623"/>
    </location>
</feature>
<dbReference type="RefSeq" id="XP_022091937.1">
    <property type="nucleotide sequence ID" value="XM_022236245.1"/>
</dbReference>
<evidence type="ECO:0000313" key="5">
    <source>
        <dbReference type="Proteomes" id="UP000694845"/>
    </source>
</evidence>
<evidence type="ECO:0000256" key="1">
    <source>
        <dbReference type="ARBA" id="ARBA00004123"/>
    </source>
</evidence>
<keyword evidence="5" id="KW-1185">Reference proteome</keyword>